<keyword evidence="4" id="KW-0539">Nucleus</keyword>
<evidence type="ECO:0000256" key="5">
    <source>
        <dbReference type="SAM" id="MobiDB-lite"/>
    </source>
</evidence>
<feature type="region of interest" description="Disordered" evidence="5">
    <location>
        <begin position="306"/>
        <end position="325"/>
    </location>
</feature>
<dbReference type="PANTHER" id="PTHR13408">
    <property type="entry name" value="DNA-DIRECTED RNA POLYMERASE III"/>
    <property type="match status" value="1"/>
</dbReference>
<feature type="compositionally biased region" description="Polar residues" evidence="5">
    <location>
        <begin position="219"/>
        <end position="231"/>
    </location>
</feature>
<evidence type="ECO:0000256" key="2">
    <source>
        <dbReference type="ARBA" id="ARBA00022478"/>
    </source>
</evidence>
<dbReference type="PANTHER" id="PTHR13408:SF0">
    <property type="entry name" value="DNA-DIRECTED RNA POLYMERASE III SUBUNIT RPC4"/>
    <property type="match status" value="1"/>
</dbReference>
<dbReference type="GO" id="GO:0042797">
    <property type="term" value="P:tRNA transcription by RNA polymerase III"/>
    <property type="evidence" value="ECO:0007669"/>
    <property type="project" value="TreeGrafter"/>
</dbReference>
<dbReference type="AlphaFoldDB" id="W6MHB0"/>
<reference evidence="6" key="2">
    <citation type="submission" date="2014-02" db="EMBL/GenBank/DDBJ databases">
        <title>Complete DNA sequence of /Kuraishia capsulata/ illustrates novel genomic features among budding yeasts (/Saccharomycotina/).</title>
        <authorList>
            <person name="Morales L."/>
            <person name="Noel B."/>
            <person name="Porcel B."/>
            <person name="Marcet-Houben M."/>
            <person name="Hullo M-F."/>
            <person name="Sacerdot C."/>
            <person name="Tekaia F."/>
            <person name="Leh-Louis V."/>
            <person name="Despons L."/>
            <person name="Khanna V."/>
            <person name="Aury J-M."/>
            <person name="Barbe V."/>
            <person name="Couloux A."/>
            <person name="Labadie K."/>
            <person name="Pelletier E."/>
            <person name="Souciet J-L."/>
            <person name="Boekhout T."/>
            <person name="Gabaldon T."/>
            <person name="Wincker P."/>
            <person name="Dujon B."/>
        </authorList>
    </citation>
    <scope>NUCLEOTIDE SEQUENCE</scope>
    <source>
        <strain evidence="6">CBS 1993</strain>
    </source>
</reference>
<dbReference type="EMBL" id="HG793125">
    <property type="protein sequence ID" value="CDK25028.1"/>
    <property type="molecule type" value="Genomic_DNA"/>
</dbReference>
<evidence type="ECO:0008006" key="8">
    <source>
        <dbReference type="Google" id="ProtNLM"/>
    </source>
</evidence>
<feature type="compositionally biased region" description="Acidic residues" evidence="5">
    <location>
        <begin position="314"/>
        <end position="325"/>
    </location>
</feature>
<comment type="subcellular location">
    <subcellularLocation>
        <location evidence="1">Nucleus</location>
    </subcellularLocation>
</comment>
<feature type="compositionally biased region" description="Acidic residues" evidence="5">
    <location>
        <begin position="153"/>
        <end position="163"/>
    </location>
</feature>
<dbReference type="STRING" id="1382522.W6MHB0"/>
<dbReference type="GO" id="GO:0005666">
    <property type="term" value="C:RNA polymerase III complex"/>
    <property type="evidence" value="ECO:0007669"/>
    <property type="project" value="InterPro"/>
</dbReference>
<evidence type="ECO:0000313" key="6">
    <source>
        <dbReference type="EMBL" id="CDK25028.1"/>
    </source>
</evidence>
<evidence type="ECO:0000256" key="4">
    <source>
        <dbReference type="ARBA" id="ARBA00023242"/>
    </source>
</evidence>
<feature type="region of interest" description="Disordered" evidence="5">
    <location>
        <begin position="135"/>
        <end position="163"/>
    </location>
</feature>
<dbReference type="OrthoDB" id="5836119at2759"/>
<proteinExistence type="predicted"/>
<dbReference type="GO" id="GO:0003677">
    <property type="term" value="F:DNA binding"/>
    <property type="evidence" value="ECO:0007669"/>
    <property type="project" value="InterPro"/>
</dbReference>
<keyword evidence="3" id="KW-0804">Transcription</keyword>
<keyword evidence="2" id="KW-0240">DNA-directed RNA polymerase</keyword>
<keyword evidence="7" id="KW-1185">Reference proteome</keyword>
<dbReference type="Proteomes" id="UP000019384">
    <property type="component" value="Unassembled WGS sequence"/>
</dbReference>
<dbReference type="Pfam" id="PF05132">
    <property type="entry name" value="RNA_pol_Rpc4"/>
    <property type="match status" value="1"/>
</dbReference>
<dbReference type="InterPro" id="IPR007811">
    <property type="entry name" value="RPC4"/>
</dbReference>
<evidence type="ECO:0000256" key="3">
    <source>
        <dbReference type="ARBA" id="ARBA00023163"/>
    </source>
</evidence>
<protein>
    <recommendedName>
        <fullName evidence="8">DNA-directed RNA polymerase III subunit RPC4</fullName>
    </recommendedName>
</protein>
<feature type="region of interest" description="Disordered" evidence="5">
    <location>
        <begin position="1"/>
        <end position="95"/>
    </location>
</feature>
<name>W6MHB0_9ASCO</name>
<evidence type="ECO:0000256" key="1">
    <source>
        <dbReference type="ARBA" id="ARBA00004123"/>
    </source>
</evidence>
<gene>
    <name evidence="6" type="ORF">KUCA_T00000995001</name>
</gene>
<dbReference type="RefSeq" id="XP_022457043.1">
    <property type="nucleotide sequence ID" value="XM_022605590.1"/>
</dbReference>
<organism evidence="6 7">
    <name type="scientific">Kuraishia capsulata CBS 1993</name>
    <dbReference type="NCBI Taxonomy" id="1382522"/>
    <lineage>
        <taxon>Eukaryota</taxon>
        <taxon>Fungi</taxon>
        <taxon>Dikarya</taxon>
        <taxon>Ascomycota</taxon>
        <taxon>Saccharomycotina</taxon>
        <taxon>Pichiomycetes</taxon>
        <taxon>Pichiales</taxon>
        <taxon>Pichiaceae</taxon>
        <taxon>Kuraishia</taxon>
    </lineage>
</organism>
<sequence>MSGFSNITPSKDRLNSISRRPASVSGANSPANGKPLKFRPKVVARRTKEERDADAPVTISEPSASDSNKQRGGASVRGGVRGSRRRGGLAGTHVVSAGPLSGGFVSIKSGNGSTNSSSFVKSESSGTPDYLKQLISKNKEGSRSRSVSVGPGGEEEEEEFIEDEGTALIDMNKEYELEESETLLFPVRAPRHEHVEYSEAAANDAVEKSETNESETASEVESRSASLQPQGSIAIDQIADEEESLNPLQFKEEQDRLLDDSEKLSKLFTSRIKIKTEQDVDMDHPPKLDIREDFLFFQLPKSLLRYQQPTEETTGQDDNDNDNDMAIVEDEENPAGLEEVKKEPVKEVSGRVGKLRVHKSGKVTMKIGDVILDVTRGGASTLVQEIVNVDHEKKQLHNLGFVQEKVIATPRLYP</sequence>
<feature type="region of interest" description="Disordered" evidence="5">
    <location>
        <begin position="195"/>
        <end position="233"/>
    </location>
</feature>
<evidence type="ECO:0000313" key="7">
    <source>
        <dbReference type="Proteomes" id="UP000019384"/>
    </source>
</evidence>
<accession>W6MHB0</accession>
<dbReference type="GeneID" id="34518431"/>
<feature type="compositionally biased region" description="Basic residues" evidence="5">
    <location>
        <begin position="36"/>
        <end position="45"/>
    </location>
</feature>
<reference evidence="6" key="1">
    <citation type="submission" date="2013-12" db="EMBL/GenBank/DDBJ databases">
        <authorList>
            <person name="Genoscope - CEA"/>
        </authorList>
    </citation>
    <scope>NUCLEOTIDE SEQUENCE</scope>
    <source>
        <strain evidence="6">CBS 1993</strain>
    </source>
</reference>
<dbReference type="HOGENOM" id="CLU_056234_0_0_1"/>